<dbReference type="Pfam" id="PF00534">
    <property type="entry name" value="Glycos_transf_1"/>
    <property type="match status" value="1"/>
</dbReference>
<accession>A0ABV8H972</accession>
<keyword evidence="4" id="KW-1185">Reference proteome</keyword>
<proteinExistence type="predicted"/>
<evidence type="ECO:0000313" key="3">
    <source>
        <dbReference type="EMBL" id="MFC4027497.1"/>
    </source>
</evidence>
<dbReference type="InterPro" id="IPR001296">
    <property type="entry name" value="Glyco_trans_1"/>
</dbReference>
<dbReference type="CDD" id="cd03801">
    <property type="entry name" value="GT4_PimA-like"/>
    <property type="match status" value="1"/>
</dbReference>
<dbReference type="RefSeq" id="WP_290234020.1">
    <property type="nucleotide sequence ID" value="NZ_JAUFPZ010000002.1"/>
</dbReference>
<organism evidence="3 4">
    <name type="scientific">Zunongwangia endophytica</name>
    <dbReference type="NCBI Taxonomy" id="1808945"/>
    <lineage>
        <taxon>Bacteria</taxon>
        <taxon>Pseudomonadati</taxon>
        <taxon>Bacteroidota</taxon>
        <taxon>Flavobacteriia</taxon>
        <taxon>Flavobacteriales</taxon>
        <taxon>Flavobacteriaceae</taxon>
        <taxon>Zunongwangia</taxon>
    </lineage>
</organism>
<sequence>MKFAVITHVIHKKLDKKFLAYAPYVLEMNRWFKNVDEVKIVAPLEGNQSSKIAVAYEASQLELKKIPRFSLISVAAIFKTIFRLPLLCWEIIKAMTWADHIHLRCPGNMGLLGCIMQIFFPSKPKTVKYAGNWDPASKQPWSYRLQKWITSSTFLSKNIKVLVYGDWPKQTKNIKSFFTASFSETEIVKTEYKEIDGKIVFIFVGSLVEGKQPLYAIKVVESLNKGGVNAFLNLYGEGPLKESLELYIKENNLSTFVQIWGGIPLKYLKQEYKNAHFSILPSKSEGWPKAVAEAMFFNCVPIATAVSCVPWMLNYGKRGVILNQNFEENISNITRVIENPLAYKAMAKDAGQWSQKYTLEYFESEIRKLL</sequence>
<dbReference type="PANTHER" id="PTHR46401">
    <property type="entry name" value="GLYCOSYLTRANSFERASE WBBK-RELATED"/>
    <property type="match status" value="1"/>
</dbReference>
<dbReference type="SUPFAM" id="SSF53756">
    <property type="entry name" value="UDP-Glycosyltransferase/glycogen phosphorylase"/>
    <property type="match status" value="1"/>
</dbReference>
<name>A0ABV8H972_9FLAO</name>
<feature type="domain" description="Glycosyl transferase family 1" evidence="2">
    <location>
        <begin position="191"/>
        <end position="350"/>
    </location>
</feature>
<dbReference type="PANTHER" id="PTHR46401:SF2">
    <property type="entry name" value="GLYCOSYLTRANSFERASE WBBK-RELATED"/>
    <property type="match status" value="1"/>
</dbReference>
<reference evidence="4" key="1">
    <citation type="journal article" date="2019" name="Int. J. Syst. Evol. Microbiol.">
        <title>The Global Catalogue of Microorganisms (GCM) 10K type strain sequencing project: providing services to taxonomists for standard genome sequencing and annotation.</title>
        <authorList>
            <consortium name="The Broad Institute Genomics Platform"/>
            <consortium name="The Broad Institute Genome Sequencing Center for Infectious Disease"/>
            <person name="Wu L."/>
            <person name="Ma J."/>
        </authorList>
    </citation>
    <scope>NUCLEOTIDE SEQUENCE [LARGE SCALE GENOMIC DNA]</scope>
    <source>
        <strain evidence="4">CECT 9128</strain>
    </source>
</reference>
<dbReference type="Gene3D" id="3.40.50.2000">
    <property type="entry name" value="Glycogen Phosphorylase B"/>
    <property type="match status" value="2"/>
</dbReference>
<evidence type="ECO:0000313" key="4">
    <source>
        <dbReference type="Proteomes" id="UP001595793"/>
    </source>
</evidence>
<comment type="caution">
    <text evidence="3">The sequence shown here is derived from an EMBL/GenBank/DDBJ whole genome shotgun (WGS) entry which is preliminary data.</text>
</comment>
<protein>
    <submittedName>
        <fullName evidence="3">Glycosyltransferase family 4 protein</fullName>
        <ecNumber evidence="3">2.4.-.-</ecNumber>
    </submittedName>
</protein>
<dbReference type="EC" id="2.4.-.-" evidence="3"/>
<evidence type="ECO:0000259" key="2">
    <source>
        <dbReference type="Pfam" id="PF00534"/>
    </source>
</evidence>
<dbReference type="GO" id="GO:0016757">
    <property type="term" value="F:glycosyltransferase activity"/>
    <property type="evidence" value="ECO:0007669"/>
    <property type="project" value="UniProtKB-KW"/>
</dbReference>
<dbReference type="EMBL" id="JBHSAS010000006">
    <property type="protein sequence ID" value="MFC4027497.1"/>
    <property type="molecule type" value="Genomic_DNA"/>
</dbReference>
<keyword evidence="3" id="KW-0328">Glycosyltransferase</keyword>
<dbReference type="Proteomes" id="UP001595793">
    <property type="component" value="Unassembled WGS sequence"/>
</dbReference>
<evidence type="ECO:0000256" key="1">
    <source>
        <dbReference type="ARBA" id="ARBA00022679"/>
    </source>
</evidence>
<gene>
    <name evidence="3" type="ORF">ACFOS1_08780</name>
</gene>
<keyword evidence="1 3" id="KW-0808">Transferase</keyword>